<evidence type="ECO:0000256" key="1">
    <source>
        <dbReference type="SAM" id="Phobius"/>
    </source>
</evidence>
<gene>
    <name evidence="2" type="ORF">AC3_A0282</name>
</gene>
<proteinExistence type="predicted"/>
<keyword evidence="1" id="KW-0472">Membrane</keyword>
<evidence type="ECO:0000313" key="2">
    <source>
        <dbReference type="EMBL" id="EDT14258.1"/>
    </source>
</evidence>
<feature type="transmembrane region" description="Helical" evidence="1">
    <location>
        <begin position="60"/>
        <end position="80"/>
    </location>
</feature>
<protein>
    <submittedName>
        <fullName evidence="2">Permease</fullName>
    </submittedName>
</protein>
<dbReference type="EMBL" id="ABDW01000026">
    <property type="protein sequence ID" value="EDT14258.1"/>
    <property type="molecule type" value="Genomic_DNA"/>
</dbReference>
<name>B1BVK3_CLOPF</name>
<dbReference type="AlphaFoldDB" id="B1BVK3"/>
<accession>B1BVK3</accession>
<dbReference type="Proteomes" id="UP000005337">
    <property type="component" value="Unassembled WGS sequence"/>
</dbReference>
<keyword evidence="1" id="KW-0812">Transmembrane</keyword>
<keyword evidence="1" id="KW-1133">Transmembrane helix</keyword>
<feature type="transmembrane region" description="Helical" evidence="1">
    <location>
        <begin position="6"/>
        <end position="23"/>
    </location>
</feature>
<feature type="transmembrane region" description="Helical" evidence="1">
    <location>
        <begin position="30"/>
        <end position="54"/>
    </location>
</feature>
<sequence>MIVGFLNFLLIIVFIIGLILIVNEFIEITFILGAFGFILVINSILLFGLINSFTTNDMKILILLIISYFILNMILSIFLSKKDINNIVLKRIVYGVLIVSWLFNFYLSTTCVGNILEAYIRS</sequence>
<evidence type="ECO:0000313" key="3">
    <source>
        <dbReference type="Proteomes" id="UP000005337"/>
    </source>
</evidence>
<organism evidence="2 3">
    <name type="scientific">Clostridium perfringens E str. JGS1987</name>
    <dbReference type="NCBI Taxonomy" id="451755"/>
    <lineage>
        <taxon>Bacteria</taxon>
        <taxon>Bacillati</taxon>
        <taxon>Bacillota</taxon>
        <taxon>Clostridia</taxon>
        <taxon>Eubacteriales</taxon>
        <taxon>Clostridiaceae</taxon>
        <taxon>Clostridium</taxon>
    </lineage>
</organism>
<feature type="transmembrane region" description="Helical" evidence="1">
    <location>
        <begin position="92"/>
        <end position="116"/>
    </location>
</feature>
<comment type="caution">
    <text evidence="2">The sequence shown here is derived from an EMBL/GenBank/DDBJ whole genome shotgun (WGS) entry which is preliminary data.</text>
</comment>
<dbReference type="RefSeq" id="WP_003464935.1">
    <property type="nucleotide sequence ID" value="NZ_ABDW01000026.1"/>
</dbReference>
<reference evidence="2 3" key="1">
    <citation type="submission" date="2007-07" db="EMBL/GenBank/DDBJ databases">
        <title>Annotation of Clostridium perfringens E str. JGS1987.</title>
        <authorList>
            <person name="Paulsen I."/>
            <person name="Sebastian Y."/>
        </authorList>
    </citation>
    <scope>NUCLEOTIDE SEQUENCE [LARGE SCALE GENOMIC DNA]</scope>
    <source>
        <strain evidence="3">E str. JGS1987</strain>
    </source>
</reference>